<name>A0A6N3D218_9BACT</name>
<dbReference type="SUPFAM" id="SSF56300">
    <property type="entry name" value="Metallo-dependent phosphatases"/>
    <property type="match status" value="1"/>
</dbReference>
<evidence type="ECO:0000256" key="1">
    <source>
        <dbReference type="ARBA" id="ARBA00005662"/>
    </source>
</evidence>
<dbReference type="EMBL" id="CACRUT010000015">
    <property type="protein sequence ID" value="VYU21049.1"/>
    <property type="molecule type" value="Genomic_DNA"/>
</dbReference>
<evidence type="ECO:0000313" key="3">
    <source>
        <dbReference type="EMBL" id="VYU21049.1"/>
    </source>
</evidence>
<dbReference type="RefSeq" id="WP_412442652.1">
    <property type="nucleotide sequence ID" value="NZ_CACRUT010000015.1"/>
</dbReference>
<gene>
    <name evidence="3" type="primary">capA</name>
    <name evidence="3" type="ORF">PCLFYP37_02201</name>
</gene>
<dbReference type="CDD" id="cd07381">
    <property type="entry name" value="MPP_CapA"/>
    <property type="match status" value="1"/>
</dbReference>
<dbReference type="PANTHER" id="PTHR33393:SF11">
    <property type="entry name" value="POLYGLUTAMINE SYNTHESIS ACCESSORY PROTEIN RV0574C-RELATED"/>
    <property type="match status" value="1"/>
</dbReference>
<dbReference type="PANTHER" id="PTHR33393">
    <property type="entry name" value="POLYGLUTAMINE SYNTHESIS ACCESSORY PROTEIN RV0574C-RELATED"/>
    <property type="match status" value="1"/>
</dbReference>
<dbReference type="SMART" id="SM00854">
    <property type="entry name" value="PGA_cap"/>
    <property type="match status" value="1"/>
</dbReference>
<dbReference type="InterPro" id="IPR029052">
    <property type="entry name" value="Metallo-depent_PP-like"/>
</dbReference>
<reference evidence="3" key="1">
    <citation type="submission" date="2019-11" db="EMBL/GenBank/DDBJ databases">
        <authorList>
            <person name="Feng L."/>
        </authorList>
    </citation>
    <scope>NUCLEOTIDE SEQUENCE</scope>
    <source>
        <strain evidence="3">PclaraLFYP37</strain>
    </source>
</reference>
<dbReference type="Pfam" id="PF09587">
    <property type="entry name" value="PGA_cap"/>
    <property type="match status" value="1"/>
</dbReference>
<dbReference type="PROSITE" id="PS51257">
    <property type="entry name" value="PROKAR_LIPOPROTEIN"/>
    <property type="match status" value="1"/>
</dbReference>
<evidence type="ECO:0000259" key="2">
    <source>
        <dbReference type="SMART" id="SM00854"/>
    </source>
</evidence>
<comment type="similarity">
    <text evidence="1">Belongs to the CapA family.</text>
</comment>
<feature type="domain" description="Capsule synthesis protein CapA" evidence="2">
    <location>
        <begin position="28"/>
        <end position="267"/>
    </location>
</feature>
<dbReference type="Gene3D" id="3.60.21.10">
    <property type="match status" value="1"/>
</dbReference>
<sequence>MLKTLLWIYPLLCLFSSCRQQTKEDTLSILFTGDVLLDRGMRPWIEREGVKGLFQGVCEAFQKADAVVINLECPLTERHTPVGKKFVFRGKPTWAKALRQAGITHTALANNHTIDHGRDGLADTYHVLRDADIVPLGYGKTVEEQTTPVTIRKGKLEVALFNTIPLPIENWPRAEGKPDICRASVKRLAAAIRKYKASHPSARIVAVLHWGTEFQPIPDMQQRYDAHLLVQAGADAIIGHHPHVVQPLEYIDSRPVFYSLGNFVFDQSHPDCQKASMALLCFKASEVQARAIPVEIRQCRPQISRKQHENR</sequence>
<dbReference type="InterPro" id="IPR052169">
    <property type="entry name" value="CW_Biosynth-Accessory"/>
</dbReference>
<dbReference type="AlphaFoldDB" id="A0A6N3D218"/>
<protein>
    <submittedName>
        <fullName evidence="3">Capsule biosynthesis protein CapA</fullName>
    </submittedName>
</protein>
<proteinExistence type="inferred from homology"/>
<dbReference type="InterPro" id="IPR019079">
    <property type="entry name" value="Capsule_synth_CapA"/>
</dbReference>
<organism evidence="3">
    <name type="scientific">Paraprevotella clara</name>
    <dbReference type="NCBI Taxonomy" id="454154"/>
    <lineage>
        <taxon>Bacteria</taxon>
        <taxon>Pseudomonadati</taxon>
        <taxon>Bacteroidota</taxon>
        <taxon>Bacteroidia</taxon>
        <taxon>Bacteroidales</taxon>
        <taxon>Prevotellaceae</taxon>
        <taxon>Paraprevotella</taxon>
    </lineage>
</organism>
<accession>A0A6N3D218</accession>